<dbReference type="PANTHER" id="PTHR42650:SF1">
    <property type="entry name" value="GUIDED ENTRY OF TAIL-ANCHORED PROTEINS FACTOR 1"/>
    <property type="match status" value="1"/>
</dbReference>
<protein>
    <submittedName>
        <fullName evidence="10">Uncharacterized protein</fullName>
    </submittedName>
</protein>
<gene>
    <name evidence="10" type="ORF">DGUA_6G008055</name>
</gene>
<sequence length="176" mass="19859">MELLPLIALLSLINTILPDFIRNYLKVSRFWKTSRAHTQQWQSEIDDAREELENVRNAEHAGEYAKAIKILRAERKLADAEAKLKSARSMDAFKEMGIDTVAYYVSKVLLALILIVVSILNRSTPVIVIDLGISLAPFTGLLSFPTGVYNAVSVPIWAFSCNVTFRLIYDMIKRDA</sequence>
<comment type="subcellular location">
    <subcellularLocation>
        <location evidence="1">Endoplasmic reticulum membrane</location>
    </subcellularLocation>
</comment>
<dbReference type="EMBL" id="OUUW01000002">
    <property type="protein sequence ID" value="SPP77381.1"/>
    <property type="molecule type" value="Genomic_DNA"/>
</dbReference>
<dbReference type="GO" id="GO:0005789">
    <property type="term" value="C:endoplasmic reticulum membrane"/>
    <property type="evidence" value="ECO:0007669"/>
    <property type="project" value="UniProtKB-SubCell"/>
</dbReference>
<evidence type="ECO:0000256" key="4">
    <source>
        <dbReference type="ARBA" id="ARBA00022824"/>
    </source>
</evidence>
<dbReference type="STRING" id="7266.A0A3B0JXC9"/>
<feature type="coiled-coil region" evidence="7">
    <location>
        <begin position="38"/>
        <end position="90"/>
    </location>
</feature>
<evidence type="ECO:0000256" key="3">
    <source>
        <dbReference type="ARBA" id="ARBA00022692"/>
    </source>
</evidence>
<organism evidence="10 11">
    <name type="scientific">Drosophila guanche</name>
    <name type="common">Fruit fly</name>
    <dbReference type="NCBI Taxonomy" id="7266"/>
    <lineage>
        <taxon>Eukaryota</taxon>
        <taxon>Metazoa</taxon>
        <taxon>Ecdysozoa</taxon>
        <taxon>Arthropoda</taxon>
        <taxon>Hexapoda</taxon>
        <taxon>Insecta</taxon>
        <taxon>Pterygota</taxon>
        <taxon>Neoptera</taxon>
        <taxon>Endopterygota</taxon>
        <taxon>Diptera</taxon>
        <taxon>Brachycera</taxon>
        <taxon>Muscomorpha</taxon>
        <taxon>Ephydroidea</taxon>
        <taxon>Drosophilidae</taxon>
        <taxon>Drosophila</taxon>
        <taxon>Sophophora</taxon>
    </lineage>
</organism>
<reference evidence="11" key="1">
    <citation type="submission" date="2018-01" db="EMBL/GenBank/DDBJ databases">
        <authorList>
            <person name="Alioto T."/>
            <person name="Alioto T."/>
        </authorList>
    </citation>
    <scope>NUCLEOTIDE SEQUENCE [LARGE SCALE GENOMIC DNA]</scope>
</reference>
<evidence type="ECO:0000256" key="5">
    <source>
        <dbReference type="ARBA" id="ARBA00022989"/>
    </source>
</evidence>
<feature type="transmembrane region" description="Helical" evidence="8">
    <location>
        <begin position="127"/>
        <end position="145"/>
    </location>
</feature>
<dbReference type="OMA" id="ARKIKTM"/>
<dbReference type="PANTHER" id="PTHR42650">
    <property type="entry name" value="TAIL-ANCHORED PROTEIN INSERTION RECEPTOR WRB"/>
    <property type="match status" value="1"/>
</dbReference>
<feature type="signal peptide" evidence="9">
    <location>
        <begin position="1"/>
        <end position="18"/>
    </location>
</feature>
<name>A0A3B0JXC9_DROGU</name>
<accession>A0A3B0JXC9</accession>
<keyword evidence="3 8" id="KW-0812">Transmembrane</keyword>
<dbReference type="AlphaFoldDB" id="A0A3B0JXC9"/>
<comment type="similarity">
    <text evidence="2">Belongs to the WRB/GET1 family.</text>
</comment>
<feature type="transmembrane region" description="Helical" evidence="8">
    <location>
        <begin position="101"/>
        <end position="120"/>
    </location>
</feature>
<evidence type="ECO:0000256" key="1">
    <source>
        <dbReference type="ARBA" id="ARBA00004586"/>
    </source>
</evidence>
<dbReference type="GO" id="GO:0043529">
    <property type="term" value="C:GET complex"/>
    <property type="evidence" value="ECO:0007669"/>
    <property type="project" value="TreeGrafter"/>
</dbReference>
<keyword evidence="6 8" id="KW-0472">Membrane</keyword>
<feature type="chain" id="PRO_5017286444" evidence="9">
    <location>
        <begin position="19"/>
        <end position="176"/>
    </location>
</feature>
<keyword evidence="5 8" id="KW-1133">Transmembrane helix</keyword>
<evidence type="ECO:0000256" key="6">
    <source>
        <dbReference type="ARBA" id="ARBA00023136"/>
    </source>
</evidence>
<dbReference type="OrthoDB" id="69461at2759"/>
<evidence type="ECO:0000256" key="2">
    <source>
        <dbReference type="ARBA" id="ARBA00010799"/>
    </source>
</evidence>
<keyword evidence="4" id="KW-0256">Endoplasmic reticulum</keyword>
<keyword evidence="7" id="KW-0175">Coiled coil</keyword>
<dbReference type="InterPro" id="IPR028945">
    <property type="entry name" value="Get1"/>
</dbReference>
<evidence type="ECO:0000256" key="7">
    <source>
        <dbReference type="SAM" id="Coils"/>
    </source>
</evidence>
<evidence type="ECO:0000313" key="11">
    <source>
        <dbReference type="Proteomes" id="UP000268350"/>
    </source>
</evidence>
<dbReference type="Pfam" id="PF04420">
    <property type="entry name" value="CHD5"/>
    <property type="match status" value="1"/>
</dbReference>
<dbReference type="Proteomes" id="UP000268350">
    <property type="component" value="Unassembled WGS sequence"/>
</dbReference>
<keyword evidence="9" id="KW-0732">Signal</keyword>
<evidence type="ECO:0000256" key="8">
    <source>
        <dbReference type="SAM" id="Phobius"/>
    </source>
</evidence>
<dbReference type="GO" id="GO:0071816">
    <property type="term" value="P:tail-anchored membrane protein insertion into ER membrane"/>
    <property type="evidence" value="ECO:0007669"/>
    <property type="project" value="InterPro"/>
</dbReference>
<evidence type="ECO:0000256" key="9">
    <source>
        <dbReference type="SAM" id="SignalP"/>
    </source>
</evidence>
<evidence type="ECO:0000313" key="10">
    <source>
        <dbReference type="EMBL" id="SPP77381.1"/>
    </source>
</evidence>
<keyword evidence="11" id="KW-1185">Reference proteome</keyword>
<dbReference type="GO" id="GO:0043495">
    <property type="term" value="F:protein-membrane adaptor activity"/>
    <property type="evidence" value="ECO:0007669"/>
    <property type="project" value="TreeGrafter"/>
</dbReference>
<proteinExistence type="inferred from homology"/>